<evidence type="ECO:0000313" key="3">
    <source>
        <dbReference type="Proteomes" id="UP000017081"/>
    </source>
</evidence>
<dbReference type="STRING" id="1319815.HMPREF0202_00530"/>
<reference evidence="2 3" key="1">
    <citation type="submission" date="2013-08" db="EMBL/GenBank/DDBJ databases">
        <authorList>
            <person name="Weinstock G."/>
            <person name="Sodergren E."/>
            <person name="Wylie T."/>
            <person name="Fulton L."/>
            <person name="Fulton R."/>
            <person name="Fronick C."/>
            <person name="O'Laughlin M."/>
            <person name="Godfrey J."/>
            <person name="Miner T."/>
            <person name="Herter B."/>
            <person name="Appelbaum E."/>
            <person name="Cordes M."/>
            <person name="Lek S."/>
            <person name="Wollam A."/>
            <person name="Pepin K.H."/>
            <person name="Palsikar V.B."/>
            <person name="Mitreva M."/>
            <person name="Wilson R.K."/>
        </authorList>
    </citation>
    <scope>NUCLEOTIDE SEQUENCE [LARGE SCALE GENOMIC DNA]</scope>
    <source>
        <strain evidence="2 3">ATCC BAA-474</strain>
    </source>
</reference>
<dbReference type="EMBL" id="AXZF01000019">
    <property type="protein sequence ID" value="ERT69502.1"/>
    <property type="molecule type" value="Genomic_DNA"/>
</dbReference>
<sequence>MLKCVIRTNEVIKFMNNIEKNVLEFLKSGMVYSDGAIMKNLGIDSIELEEIYISLINQGYLESYDDFLKRNPDYEKGEDESSCGSCSSGGCSSKGGCSSGGCSSKDEDIDYSKIKVLTEKAFTYTY</sequence>
<proteinExistence type="predicted"/>
<evidence type="ECO:0000313" key="2">
    <source>
        <dbReference type="EMBL" id="ERT69502.1"/>
    </source>
</evidence>
<name>U7VCQ3_9FUSO</name>
<feature type="compositionally biased region" description="Low complexity" evidence="1">
    <location>
        <begin position="82"/>
        <end position="103"/>
    </location>
</feature>
<feature type="region of interest" description="Disordered" evidence="1">
    <location>
        <begin position="75"/>
        <end position="107"/>
    </location>
</feature>
<dbReference type="HOGENOM" id="CLU_167479_0_0_0"/>
<gene>
    <name evidence="2" type="ORF">HMPREF0202_00530</name>
</gene>
<accession>U7VCQ3</accession>
<dbReference type="eggNOG" id="ENOG5032YZT">
    <property type="taxonomic scope" value="Bacteria"/>
</dbReference>
<evidence type="ECO:0000256" key="1">
    <source>
        <dbReference type="SAM" id="MobiDB-lite"/>
    </source>
</evidence>
<keyword evidence="3" id="KW-1185">Reference proteome</keyword>
<comment type="caution">
    <text evidence="2">The sequence shown here is derived from an EMBL/GenBank/DDBJ whole genome shotgun (WGS) entry which is preliminary data.</text>
</comment>
<protein>
    <submittedName>
        <fullName evidence="2">Uncharacterized protein</fullName>
    </submittedName>
</protein>
<dbReference type="Proteomes" id="UP000017081">
    <property type="component" value="Unassembled WGS sequence"/>
</dbReference>
<organism evidence="2 3">
    <name type="scientific">Cetobacterium somerae ATCC BAA-474</name>
    <dbReference type="NCBI Taxonomy" id="1319815"/>
    <lineage>
        <taxon>Bacteria</taxon>
        <taxon>Fusobacteriati</taxon>
        <taxon>Fusobacteriota</taxon>
        <taxon>Fusobacteriia</taxon>
        <taxon>Fusobacteriales</taxon>
        <taxon>Fusobacteriaceae</taxon>
        <taxon>Cetobacterium</taxon>
    </lineage>
</organism>
<dbReference type="AlphaFoldDB" id="U7VCQ3"/>